<comment type="caution">
    <text evidence="1">The sequence shown here is derived from an EMBL/GenBank/DDBJ whole genome shotgun (WGS) entry which is preliminary data.</text>
</comment>
<protein>
    <submittedName>
        <fullName evidence="1">Uncharacterized protein</fullName>
    </submittedName>
</protein>
<accession>A0ABT0PQW0</accession>
<gene>
    <name evidence="1" type="ORF">M3P19_06625</name>
</gene>
<dbReference type="RefSeq" id="WP_249656868.1">
    <property type="nucleotide sequence ID" value="NZ_JAMFMA010000002.1"/>
</dbReference>
<reference evidence="1 2" key="1">
    <citation type="submission" date="2022-05" db="EMBL/GenBank/DDBJ databases">
        <authorList>
            <person name="Park J.-S."/>
        </authorList>
    </citation>
    <scope>NUCLEOTIDE SEQUENCE [LARGE SCALE GENOMIC DNA]</scope>
    <source>
        <strain evidence="1 2">2012CJ35-5</strain>
    </source>
</reference>
<evidence type="ECO:0000313" key="1">
    <source>
        <dbReference type="EMBL" id="MCL6273676.1"/>
    </source>
</evidence>
<dbReference type="EMBL" id="JAMFMA010000002">
    <property type="protein sequence ID" value="MCL6273676.1"/>
    <property type="molecule type" value="Genomic_DNA"/>
</dbReference>
<sequence length="113" mass="13104">MQNEIIIIQNSPRVEVVFREDDFEILKSGSILINPTNYSKVRRVNFVKGKIPWFTGMLTTIIDLITGHGVGHWKRGKGKFELKTEDYDYSIDLLKYDRDQTPLAIKMLNEKSS</sequence>
<evidence type="ECO:0000313" key="2">
    <source>
        <dbReference type="Proteomes" id="UP001203607"/>
    </source>
</evidence>
<proteinExistence type="predicted"/>
<name>A0ABT0PQW0_9FLAO</name>
<organism evidence="1 2">
    <name type="scientific">Flagellimonas spongiicola</name>
    <dbReference type="NCBI Taxonomy" id="2942208"/>
    <lineage>
        <taxon>Bacteria</taxon>
        <taxon>Pseudomonadati</taxon>
        <taxon>Bacteroidota</taxon>
        <taxon>Flavobacteriia</taxon>
        <taxon>Flavobacteriales</taxon>
        <taxon>Flavobacteriaceae</taxon>
        <taxon>Flagellimonas</taxon>
    </lineage>
</organism>
<dbReference type="Proteomes" id="UP001203607">
    <property type="component" value="Unassembled WGS sequence"/>
</dbReference>
<keyword evidence="2" id="KW-1185">Reference proteome</keyword>